<dbReference type="PANTHER" id="PTHR24305">
    <property type="entry name" value="CYTOCHROME P450"/>
    <property type="match status" value="1"/>
</dbReference>
<comment type="similarity">
    <text evidence="2 7">Belongs to the cytochrome P450 family.</text>
</comment>
<dbReference type="Proteomes" id="UP000836404">
    <property type="component" value="Unassembled WGS sequence"/>
</dbReference>
<evidence type="ECO:0008006" key="11">
    <source>
        <dbReference type="Google" id="ProtNLM"/>
    </source>
</evidence>
<evidence type="ECO:0000256" key="1">
    <source>
        <dbReference type="ARBA" id="ARBA00001971"/>
    </source>
</evidence>
<proteinExistence type="inferred from homology"/>
<dbReference type="AlphaFoldDB" id="A0A9N8L9Z0"/>
<protein>
    <recommendedName>
        <fullName evidence="11">Cytochrome P450</fullName>
    </recommendedName>
</protein>
<keyword evidence="8" id="KW-0472">Membrane</keyword>
<dbReference type="InterPro" id="IPR001128">
    <property type="entry name" value="Cyt_P450"/>
</dbReference>
<evidence type="ECO:0000256" key="4">
    <source>
        <dbReference type="ARBA" id="ARBA00023002"/>
    </source>
</evidence>
<keyword evidence="10" id="KW-1185">Reference proteome</keyword>
<dbReference type="PROSITE" id="PS00086">
    <property type="entry name" value="CYTOCHROME_P450"/>
    <property type="match status" value="1"/>
</dbReference>
<evidence type="ECO:0000256" key="3">
    <source>
        <dbReference type="ARBA" id="ARBA00022723"/>
    </source>
</evidence>
<dbReference type="Pfam" id="PF00067">
    <property type="entry name" value="p450"/>
    <property type="match status" value="2"/>
</dbReference>
<dbReference type="PRINTS" id="PR00385">
    <property type="entry name" value="P450"/>
</dbReference>
<keyword evidence="7" id="KW-0503">Monooxygenase</keyword>
<evidence type="ECO:0000313" key="9">
    <source>
        <dbReference type="EMBL" id="CAD6897576.1"/>
    </source>
</evidence>
<dbReference type="EMBL" id="CAJHJF010000135">
    <property type="protein sequence ID" value="CAD6897576.1"/>
    <property type="molecule type" value="Genomic_DNA"/>
</dbReference>
<sequence length="553" mass="61350">MQFELTLPHITGWSLFLLLGTLFLLVPFIVAVYKAAVAPSKIASYPGPGVRHWFLGSYPDRPPLTGRTVQAIHDSIRQYGRVFGMVHVGRQPVIVVADYAAVTQVLLKSPWPKPFANIHLVRRFVGRGLLGEEGSVHRRQRKVAFPAFTKEAVYAMSADIREKCELLVKRLGQEVDSAPSGEVAINIVERWNKLALDVIAKVGFGYELNALLDPDASTTLEDAYSSILKCMSTGSRYAGFRHRLGPRFEQLGRLIGVREQVKLDQAKVTIADIGRELVERAKAQYAGKDGEKEASMREEGNDLLSLMVKANMSAELKPQQRLSDEELMDMIPTFLFAGHETSTSSLSWTSMALTQPGHGLVVQKRLRQELLAASASEWRTSAQDLDSLPYLDAVVRETLRLHAPVRYLMRTAARDEVLHLGRPVVLNGVEKSEIVVKKGVPDYVPVALHELWLAEDHEHYSGGLASQPDIKAVWSSLMSFGLGPTNCIGQRVATLELKLGLATVLSEFEFLPLEDGKSPEFDFLHGIVARPIVVGQEKKGAQVPIRIRRARTE</sequence>
<accession>A0A9N8L9Z0</accession>
<dbReference type="InterPro" id="IPR017972">
    <property type="entry name" value="Cyt_P450_CS"/>
</dbReference>
<dbReference type="InterPro" id="IPR050121">
    <property type="entry name" value="Cytochrome_P450_monoxygenase"/>
</dbReference>
<dbReference type="PANTHER" id="PTHR24305:SF166">
    <property type="entry name" value="CYTOCHROME P450 12A4, MITOCHONDRIAL-RELATED"/>
    <property type="match status" value="1"/>
</dbReference>
<feature type="transmembrane region" description="Helical" evidence="8">
    <location>
        <begin position="12"/>
        <end position="33"/>
    </location>
</feature>
<evidence type="ECO:0000256" key="8">
    <source>
        <dbReference type="SAM" id="Phobius"/>
    </source>
</evidence>
<keyword evidence="4 7" id="KW-0560">Oxidoreductase</keyword>
<evidence type="ECO:0000256" key="2">
    <source>
        <dbReference type="ARBA" id="ARBA00010617"/>
    </source>
</evidence>
<keyword evidence="3 6" id="KW-0479">Metal-binding</keyword>
<feature type="binding site" description="axial binding residue" evidence="6">
    <location>
        <position position="487"/>
    </location>
    <ligand>
        <name>heme</name>
        <dbReference type="ChEBI" id="CHEBI:30413"/>
    </ligand>
    <ligandPart>
        <name>Fe</name>
        <dbReference type="ChEBI" id="CHEBI:18248"/>
    </ligandPart>
</feature>
<dbReference type="PRINTS" id="PR00465">
    <property type="entry name" value="EP450IV"/>
</dbReference>
<dbReference type="GO" id="GO:0016705">
    <property type="term" value="F:oxidoreductase activity, acting on paired donors, with incorporation or reduction of molecular oxygen"/>
    <property type="evidence" value="ECO:0007669"/>
    <property type="project" value="InterPro"/>
</dbReference>
<name>A0A9N8L9Z0_9BASI</name>
<dbReference type="Gene3D" id="1.10.630.10">
    <property type="entry name" value="Cytochrome P450"/>
    <property type="match status" value="1"/>
</dbReference>
<dbReference type="GO" id="GO:0004497">
    <property type="term" value="F:monooxygenase activity"/>
    <property type="evidence" value="ECO:0007669"/>
    <property type="project" value="UniProtKB-KW"/>
</dbReference>
<keyword evidence="5 6" id="KW-0408">Iron</keyword>
<keyword evidence="8" id="KW-0812">Transmembrane</keyword>
<keyword evidence="8" id="KW-1133">Transmembrane helix</keyword>
<gene>
    <name evidence="9" type="ORF">JKILLFL_G3300</name>
</gene>
<organism evidence="9 10">
    <name type="scientific">Tilletia laevis</name>
    <dbReference type="NCBI Taxonomy" id="157183"/>
    <lineage>
        <taxon>Eukaryota</taxon>
        <taxon>Fungi</taxon>
        <taxon>Dikarya</taxon>
        <taxon>Basidiomycota</taxon>
        <taxon>Ustilaginomycotina</taxon>
        <taxon>Exobasidiomycetes</taxon>
        <taxon>Tilletiales</taxon>
        <taxon>Tilletiaceae</taxon>
        <taxon>Tilletia</taxon>
    </lineage>
</organism>
<dbReference type="InterPro" id="IPR036396">
    <property type="entry name" value="Cyt_P450_sf"/>
</dbReference>
<evidence type="ECO:0000256" key="6">
    <source>
        <dbReference type="PIRSR" id="PIRSR602403-1"/>
    </source>
</evidence>
<dbReference type="InterPro" id="IPR002403">
    <property type="entry name" value="Cyt_P450_E_grp-IV"/>
</dbReference>
<dbReference type="SUPFAM" id="SSF48264">
    <property type="entry name" value="Cytochrome P450"/>
    <property type="match status" value="1"/>
</dbReference>
<comment type="caution">
    <text evidence="9">The sequence shown here is derived from an EMBL/GenBank/DDBJ whole genome shotgun (WGS) entry which is preliminary data.</text>
</comment>
<dbReference type="GO" id="GO:0020037">
    <property type="term" value="F:heme binding"/>
    <property type="evidence" value="ECO:0007669"/>
    <property type="project" value="InterPro"/>
</dbReference>
<dbReference type="GO" id="GO:0005506">
    <property type="term" value="F:iron ion binding"/>
    <property type="evidence" value="ECO:0007669"/>
    <property type="project" value="InterPro"/>
</dbReference>
<evidence type="ECO:0000313" key="10">
    <source>
        <dbReference type="Proteomes" id="UP000836404"/>
    </source>
</evidence>
<evidence type="ECO:0000256" key="5">
    <source>
        <dbReference type="ARBA" id="ARBA00023004"/>
    </source>
</evidence>
<evidence type="ECO:0000256" key="7">
    <source>
        <dbReference type="RuleBase" id="RU000461"/>
    </source>
</evidence>
<comment type="cofactor">
    <cofactor evidence="1 6">
        <name>heme</name>
        <dbReference type="ChEBI" id="CHEBI:30413"/>
    </cofactor>
</comment>
<keyword evidence="6 7" id="KW-0349">Heme</keyword>
<reference evidence="9 10" key="1">
    <citation type="submission" date="2020-10" db="EMBL/GenBank/DDBJ databases">
        <authorList>
            <person name="Sedaghatjoo S."/>
        </authorList>
    </citation>
    <scope>NUCLEOTIDE SEQUENCE [LARGE SCALE GENOMIC DNA]</scope>
    <source>
        <strain evidence="9 10">LLFL</strain>
    </source>
</reference>